<evidence type="ECO:0000313" key="1">
    <source>
        <dbReference type="EMBL" id="PON43296.1"/>
    </source>
</evidence>
<dbReference type="Proteomes" id="UP000237105">
    <property type="component" value="Unassembled WGS sequence"/>
</dbReference>
<accession>A0A2P5B3G9</accession>
<dbReference type="EMBL" id="JXTB01000374">
    <property type="protein sequence ID" value="PON43296.1"/>
    <property type="molecule type" value="Genomic_DNA"/>
</dbReference>
<sequence>MLTSYQVQRDAIVRRGSSSSIKMDSRGTYHEMHLMKSENSVKYIRNLFDPKMDEVNPVRPWKKLRNGLICGDVAKGSWPATLSKPFSKLFPPRIGLVSIPARAPAPLQLCG</sequence>
<organism evidence="1 2">
    <name type="scientific">Parasponia andersonii</name>
    <name type="common">Sponia andersonii</name>
    <dbReference type="NCBI Taxonomy" id="3476"/>
    <lineage>
        <taxon>Eukaryota</taxon>
        <taxon>Viridiplantae</taxon>
        <taxon>Streptophyta</taxon>
        <taxon>Embryophyta</taxon>
        <taxon>Tracheophyta</taxon>
        <taxon>Spermatophyta</taxon>
        <taxon>Magnoliopsida</taxon>
        <taxon>eudicotyledons</taxon>
        <taxon>Gunneridae</taxon>
        <taxon>Pentapetalae</taxon>
        <taxon>rosids</taxon>
        <taxon>fabids</taxon>
        <taxon>Rosales</taxon>
        <taxon>Cannabaceae</taxon>
        <taxon>Parasponia</taxon>
    </lineage>
</organism>
<comment type="caution">
    <text evidence="1">The sequence shown here is derived from an EMBL/GenBank/DDBJ whole genome shotgun (WGS) entry which is preliminary data.</text>
</comment>
<dbReference type="OrthoDB" id="10338486at2759"/>
<reference evidence="2" key="1">
    <citation type="submission" date="2016-06" db="EMBL/GenBank/DDBJ databases">
        <title>Parallel loss of symbiosis genes in relatives of nitrogen-fixing non-legume Parasponia.</title>
        <authorList>
            <person name="Van Velzen R."/>
            <person name="Holmer R."/>
            <person name="Bu F."/>
            <person name="Rutten L."/>
            <person name="Van Zeijl A."/>
            <person name="Liu W."/>
            <person name="Santuari L."/>
            <person name="Cao Q."/>
            <person name="Sharma T."/>
            <person name="Shen D."/>
            <person name="Roswanjaya Y."/>
            <person name="Wardhani T."/>
            <person name="Kalhor M.S."/>
            <person name="Jansen J."/>
            <person name="Van den Hoogen J."/>
            <person name="Gungor B."/>
            <person name="Hartog M."/>
            <person name="Hontelez J."/>
            <person name="Verver J."/>
            <person name="Yang W.-C."/>
            <person name="Schijlen E."/>
            <person name="Repin R."/>
            <person name="Schilthuizen M."/>
            <person name="Schranz E."/>
            <person name="Heidstra R."/>
            <person name="Miyata K."/>
            <person name="Fedorova E."/>
            <person name="Kohlen W."/>
            <person name="Bisseling T."/>
            <person name="Smit S."/>
            <person name="Geurts R."/>
        </authorList>
    </citation>
    <scope>NUCLEOTIDE SEQUENCE [LARGE SCALE GENOMIC DNA]</scope>
    <source>
        <strain evidence="2">cv. WU1-14</strain>
    </source>
</reference>
<proteinExistence type="predicted"/>
<name>A0A2P5B3G9_PARAD</name>
<protein>
    <submittedName>
        <fullName evidence="1">Uncharacterized protein</fullName>
    </submittedName>
</protein>
<dbReference type="AlphaFoldDB" id="A0A2P5B3G9"/>
<gene>
    <name evidence="1" type="ORF">PanWU01x14_274940</name>
</gene>
<evidence type="ECO:0000313" key="2">
    <source>
        <dbReference type="Proteomes" id="UP000237105"/>
    </source>
</evidence>
<keyword evidence="2" id="KW-1185">Reference proteome</keyword>